<feature type="compositionally biased region" description="Low complexity" evidence="1">
    <location>
        <begin position="63"/>
        <end position="77"/>
    </location>
</feature>
<evidence type="ECO:0000313" key="3">
    <source>
        <dbReference type="Proteomes" id="UP000015106"/>
    </source>
</evidence>
<accession>A0A8R7V0S6</accession>
<dbReference type="Proteomes" id="UP000015106">
    <property type="component" value="Chromosome 7"/>
</dbReference>
<reference evidence="3" key="1">
    <citation type="journal article" date="2013" name="Nature">
        <title>Draft genome of the wheat A-genome progenitor Triticum urartu.</title>
        <authorList>
            <person name="Ling H.Q."/>
            <person name="Zhao S."/>
            <person name="Liu D."/>
            <person name="Wang J."/>
            <person name="Sun H."/>
            <person name="Zhang C."/>
            <person name="Fan H."/>
            <person name="Li D."/>
            <person name="Dong L."/>
            <person name="Tao Y."/>
            <person name="Gao C."/>
            <person name="Wu H."/>
            <person name="Li Y."/>
            <person name="Cui Y."/>
            <person name="Guo X."/>
            <person name="Zheng S."/>
            <person name="Wang B."/>
            <person name="Yu K."/>
            <person name="Liang Q."/>
            <person name="Yang W."/>
            <person name="Lou X."/>
            <person name="Chen J."/>
            <person name="Feng M."/>
            <person name="Jian J."/>
            <person name="Zhang X."/>
            <person name="Luo G."/>
            <person name="Jiang Y."/>
            <person name="Liu J."/>
            <person name="Wang Z."/>
            <person name="Sha Y."/>
            <person name="Zhang B."/>
            <person name="Wu H."/>
            <person name="Tang D."/>
            <person name="Shen Q."/>
            <person name="Xue P."/>
            <person name="Zou S."/>
            <person name="Wang X."/>
            <person name="Liu X."/>
            <person name="Wang F."/>
            <person name="Yang Y."/>
            <person name="An X."/>
            <person name="Dong Z."/>
            <person name="Zhang K."/>
            <person name="Zhang X."/>
            <person name="Luo M.C."/>
            <person name="Dvorak J."/>
            <person name="Tong Y."/>
            <person name="Wang J."/>
            <person name="Yang H."/>
            <person name="Li Z."/>
            <person name="Wang D."/>
            <person name="Zhang A."/>
            <person name="Wang J."/>
        </authorList>
    </citation>
    <scope>NUCLEOTIDE SEQUENCE</scope>
    <source>
        <strain evidence="3">cv. G1812</strain>
    </source>
</reference>
<keyword evidence="3" id="KW-1185">Reference proteome</keyword>
<proteinExistence type="predicted"/>
<reference evidence="2" key="3">
    <citation type="submission" date="2022-06" db="UniProtKB">
        <authorList>
            <consortium name="EnsemblPlants"/>
        </authorList>
    </citation>
    <scope>IDENTIFICATION</scope>
</reference>
<organism evidence="2 3">
    <name type="scientific">Triticum urartu</name>
    <name type="common">Red wild einkorn</name>
    <name type="synonym">Crithodium urartu</name>
    <dbReference type="NCBI Taxonomy" id="4572"/>
    <lineage>
        <taxon>Eukaryota</taxon>
        <taxon>Viridiplantae</taxon>
        <taxon>Streptophyta</taxon>
        <taxon>Embryophyta</taxon>
        <taxon>Tracheophyta</taxon>
        <taxon>Spermatophyta</taxon>
        <taxon>Magnoliopsida</taxon>
        <taxon>Liliopsida</taxon>
        <taxon>Poales</taxon>
        <taxon>Poaceae</taxon>
        <taxon>BOP clade</taxon>
        <taxon>Pooideae</taxon>
        <taxon>Triticodae</taxon>
        <taxon>Triticeae</taxon>
        <taxon>Triticinae</taxon>
        <taxon>Triticum</taxon>
    </lineage>
</organism>
<reference evidence="2" key="2">
    <citation type="submission" date="2018-03" db="EMBL/GenBank/DDBJ databases">
        <title>The Triticum urartu genome reveals the dynamic nature of wheat genome evolution.</title>
        <authorList>
            <person name="Ling H."/>
            <person name="Ma B."/>
            <person name="Shi X."/>
            <person name="Liu H."/>
            <person name="Dong L."/>
            <person name="Sun H."/>
            <person name="Cao Y."/>
            <person name="Gao Q."/>
            <person name="Zheng S."/>
            <person name="Li Y."/>
            <person name="Yu Y."/>
            <person name="Du H."/>
            <person name="Qi M."/>
            <person name="Li Y."/>
            <person name="Yu H."/>
            <person name="Cui Y."/>
            <person name="Wang N."/>
            <person name="Chen C."/>
            <person name="Wu H."/>
            <person name="Zhao Y."/>
            <person name="Zhang J."/>
            <person name="Li Y."/>
            <person name="Zhou W."/>
            <person name="Zhang B."/>
            <person name="Hu W."/>
            <person name="Eijk M."/>
            <person name="Tang J."/>
            <person name="Witsenboer H."/>
            <person name="Zhao S."/>
            <person name="Li Z."/>
            <person name="Zhang A."/>
            <person name="Wang D."/>
            <person name="Liang C."/>
        </authorList>
    </citation>
    <scope>NUCLEOTIDE SEQUENCE [LARGE SCALE GENOMIC DNA]</scope>
    <source>
        <strain evidence="2">cv. G1812</strain>
    </source>
</reference>
<feature type="region of interest" description="Disordered" evidence="1">
    <location>
        <begin position="1"/>
        <end position="46"/>
    </location>
</feature>
<evidence type="ECO:0000256" key="1">
    <source>
        <dbReference type="SAM" id="MobiDB-lite"/>
    </source>
</evidence>
<dbReference type="AlphaFoldDB" id="A0A8R7V0S6"/>
<sequence>MLIPLLPAPETTRTPLPRCDRRHTPRERHICESEDDGDEAEAEDVTPKLCFTSNTNFSCRSLSRSSVGQNSQGSSGRLLGLQEELL</sequence>
<feature type="compositionally biased region" description="Acidic residues" evidence="1">
    <location>
        <begin position="33"/>
        <end position="44"/>
    </location>
</feature>
<evidence type="ECO:0000313" key="2">
    <source>
        <dbReference type="EnsemblPlants" id="TuG1812G0700000038.01.T01"/>
    </source>
</evidence>
<feature type="region of interest" description="Disordered" evidence="1">
    <location>
        <begin position="62"/>
        <end position="86"/>
    </location>
</feature>
<dbReference type="Gramene" id="TuG1812G0700000038.01.T01">
    <property type="protein sequence ID" value="TuG1812G0700000038.01.T01"/>
    <property type="gene ID" value="TuG1812G0700000038.01"/>
</dbReference>
<name>A0A8R7V0S6_TRIUA</name>
<dbReference type="EnsemblPlants" id="TuG1812G0700000038.01.T01">
    <property type="protein sequence ID" value="TuG1812G0700000038.01.T01"/>
    <property type="gene ID" value="TuG1812G0700000038.01"/>
</dbReference>
<protein>
    <submittedName>
        <fullName evidence="2">Uncharacterized protein</fullName>
    </submittedName>
</protein>